<proteinExistence type="predicted"/>
<reference evidence="2" key="1">
    <citation type="submission" date="2023-10" db="EMBL/GenBank/DDBJ databases">
        <title>Genome assembly of Pristionchus species.</title>
        <authorList>
            <person name="Yoshida K."/>
            <person name="Sommer R.J."/>
        </authorList>
    </citation>
    <scope>NUCLEOTIDE SEQUENCE</scope>
    <source>
        <strain evidence="2">RS0144</strain>
    </source>
</reference>
<dbReference type="EMBL" id="BTSX01000002">
    <property type="protein sequence ID" value="GMS84856.1"/>
    <property type="molecule type" value="Genomic_DNA"/>
</dbReference>
<keyword evidence="1" id="KW-0472">Membrane</keyword>
<sequence length="107" mass="11556">PSPSSSLLFGSFLLSIPQQFAMKVASILVLLSCLFAIVSSFSLRDLYSRLEASEHPEGHHLVEKQAGFYGGGGIDEIGTIGSRPIISRQDGPHMFLDDNGIPVQQNL</sequence>
<keyword evidence="1" id="KW-0812">Transmembrane</keyword>
<keyword evidence="1" id="KW-1133">Transmembrane helix</keyword>
<evidence type="ECO:0000313" key="3">
    <source>
        <dbReference type="Proteomes" id="UP001432027"/>
    </source>
</evidence>
<organism evidence="2 3">
    <name type="scientific">Pristionchus entomophagus</name>
    <dbReference type="NCBI Taxonomy" id="358040"/>
    <lineage>
        <taxon>Eukaryota</taxon>
        <taxon>Metazoa</taxon>
        <taxon>Ecdysozoa</taxon>
        <taxon>Nematoda</taxon>
        <taxon>Chromadorea</taxon>
        <taxon>Rhabditida</taxon>
        <taxon>Rhabditina</taxon>
        <taxon>Diplogasteromorpha</taxon>
        <taxon>Diplogasteroidea</taxon>
        <taxon>Neodiplogasteridae</taxon>
        <taxon>Pristionchus</taxon>
    </lineage>
</organism>
<evidence type="ECO:0000313" key="2">
    <source>
        <dbReference type="EMBL" id="GMS84856.1"/>
    </source>
</evidence>
<feature type="non-terminal residue" evidence="2">
    <location>
        <position position="1"/>
    </location>
</feature>
<dbReference type="Proteomes" id="UP001432027">
    <property type="component" value="Unassembled WGS sequence"/>
</dbReference>
<feature type="transmembrane region" description="Helical" evidence="1">
    <location>
        <begin position="20"/>
        <end position="43"/>
    </location>
</feature>
<comment type="caution">
    <text evidence="2">The sequence shown here is derived from an EMBL/GenBank/DDBJ whole genome shotgun (WGS) entry which is preliminary data.</text>
</comment>
<accession>A0AAV5SNS9</accession>
<gene>
    <name evidence="2" type="ORF">PENTCL1PPCAC_7031</name>
</gene>
<protein>
    <submittedName>
        <fullName evidence="2">Uncharacterized protein</fullName>
    </submittedName>
</protein>
<keyword evidence="3" id="KW-1185">Reference proteome</keyword>
<evidence type="ECO:0000256" key="1">
    <source>
        <dbReference type="SAM" id="Phobius"/>
    </source>
</evidence>
<dbReference type="AlphaFoldDB" id="A0AAV5SNS9"/>
<name>A0AAV5SNS9_9BILA</name>